<dbReference type="InterPro" id="IPR042201">
    <property type="entry name" value="FH2_Formin_sf"/>
</dbReference>
<evidence type="ECO:0000259" key="2">
    <source>
        <dbReference type="PROSITE" id="PS51444"/>
    </source>
</evidence>
<dbReference type="Proteomes" id="UP000601435">
    <property type="component" value="Unassembled WGS sequence"/>
</dbReference>
<feature type="region of interest" description="Disordered" evidence="1">
    <location>
        <begin position="449"/>
        <end position="507"/>
    </location>
</feature>
<protein>
    <submittedName>
        <fullName evidence="3">DAAM2 protein</fullName>
    </submittedName>
</protein>
<dbReference type="OrthoDB" id="442748at2759"/>
<feature type="region of interest" description="Disordered" evidence="1">
    <location>
        <begin position="399"/>
        <end position="434"/>
    </location>
</feature>
<feature type="compositionally biased region" description="Low complexity" evidence="1">
    <location>
        <begin position="478"/>
        <end position="491"/>
    </location>
</feature>
<comment type="caution">
    <text evidence="3">The sequence shown here is derived from an EMBL/GenBank/DDBJ whole genome shotgun (WGS) entry which is preliminary data.</text>
</comment>
<feature type="domain" description="FH2" evidence="2">
    <location>
        <begin position="1"/>
        <end position="272"/>
    </location>
</feature>
<feature type="region of interest" description="Disordered" evidence="1">
    <location>
        <begin position="271"/>
        <end position="377"/>
    </location>
</feature>
<feature type="compositionally biased region" description="Basic and acidic residues" evidence="1">
    <location>
        <begin position="449"/>
        <end position="460"/>
    </location>
</feature>
<dbReference type="SUPFAM" id="SSF101447">
    <property type="entry name" value="Formin homology 2 domain (FH2 domain)"/>
    <property type="match status" value="1"/>
</dbReference>
<gene>
    <name evidence="3" type="primary">DAAM2</name>
    <name evidence="3" type="ORF">SNEC2469_LOCUS15883</name>
</gene>
<dbReference type="InterPro" id="IPR015425">
    <property type="entry name" value="FH2_Formin"/>
</dbReference>
<organism evidence="3 4">
    <name type="scientific">Symbiodinium necroappetens</name>
    <dbReference type="NCBI Taxonomy" id="1628268"/>
    <lineage>
        <taxon>Eukaryota</taxon>
        <taxon>Sar</taxon>
        <taxon>Alveolata</taxon>
        <taxon>Dinophyceae</taxon>
        <taxon>Suessiales</taxon>
        <taxon>Symbiodiniaceae</taxon>
        <taxon>Symbiodinium</taxon>
    </lineage>
</organism>
<proteinExistence type="predicted"/>
<reference evidence="3" key="1">
    <citation type="submission" date="2021-02" db="EMBL/GenBank/DDBJ databases">
        <authorList>
            <person name="Dougan E. K."/>
            <person name="Rhodes N."/>
            <person name="Thang M."/>
            <person name="Chan C."/>
        </authorList>
    </citation>
    <scope>NUCLEOTIDE SEQUENCE</scope>
</reference>
<feature type="compositionally biased region" description="Low complexity" evidence="1">
    <location>
        <begin position="402"/>
        <end position="431"/>
    </location>
</feature>
<evidence type="ECO:0000256" key="1">
    <source>
        <dbReference type="SAM" id="MobiDB-lite"/>
    </source>
</evidence>
<feature type="compositionally biased region" description="Polar residues" evidence="1">
    <location>
        <begin position="355"/>
        <end position="364"/>
    </location>
</feature>
<dbReference type="EMBL" id="CAJNJA010025911">
    <property type="protein sequence ID" value="CAE7551422.1"/>
    <property type="molecule type" value="Genomic_DNA"/>
</dbReference>
<dbReference type="Gene3D" id="1.20.58.2220">
    <property type="entry name" value="Formin, FH2 domain"/>
    <property type="match status" value="1"/>
</dbReference>
<dbReference type="AlphaFoldDB" id="A0A812U0D5"/>
<dbReference type="Pfam" id="PF02181">
    <property type="entry name" value="FH2"/>
    <property type="match status" value="1"/>
</dbReference>
<accession>A0A812U0D5</accession>
<dbReference type="PROSITE" id="PS51444">
    <property type="entry name" value="FH2"/>
    <property type="match status" value="1"/>
</dbReference>
<evidence type="ECO:0000313" key="4">
    <source>
        <dbReference type="Proteomes" id="UP000601435"/>
    </source>
</evidence>
<name>A0A812U0D5_9DINO</name>
<keyword evidence="4" id="KW-1185">Reference proteome</keyword>
<evidence type="ECO:0000313" key="3">
    <source>
        <dbReference type="EMBL" id="CAE7551422.1"/>
    </source>
</evidence>
<sequence length="507" mass="55476">MVGVTTARLECMAFVQKFPEELETCKENLESLRRALVCTCNRLPALRRFWATVLQAGNALNSGSMANTTERGFRLASISKLLDLRSPLRRDVSLFHFVLLQLQASDVQDLCSPDFVEALQSAYLRRAFTVHHDTISHLEGFRHIESLVDTGTFKGEKIGIMPAQSKAGAEAPEGHGDPFFSCMRDFATTSREACAEIWSLNAEIQRAYKELSLYFDDPAYVYPPPKDDQDGKRDLLGLLHSFVSDCVRVRQEIDVSDFPAEVRLQCRFSPPYLDSDSSDSSSEVSPTLLTSPDKKGPLLSGPKMEMPGMPSVPPPDRAPKRSQGRSLVLGAPPLSPGTGHPGHQAQALSPVLPTTPGSTGSRQCRTPEPAYDRLARKSLTRQVDRDCAECLGASAARIRGDSGSSLNYTSSSQTSCLSPVSSGSGESARSSICPSDLKTQLRDVWKRRTHTGGREAEPPRALRSPSPAEAAWLSMEFSATTPRRSRTTSLSPVKEQGETPHRPVICQ</sequence>